<accession>A0A0H3D4H4</accession>
<dbReference type="AlphaFoldDB" id="A0A0H3D4H4"/>
<name>A0A0H3D4H4_AMYMU</name>
<protein>
    <recommendedName>
        <fullName evidence="4">Secreted protein</fullName>
    </recommendedName>
</protein>
<dbReference type="RefSeq" id="WP_013225164.1">
    <property type="nucleotide sequence ID" value="NC_014318.1"/>
</dbReference>
<evidence type="ECO:0000256" key="1">
    <source>
        <dbReference type="SAM" id="SignalP"/>
    </source>
</evidence>
<sequence length="145" mass="14718">MKFTAKRVAVSGAVAGVAVVAVGATVIATAADPVSPEVVSAVPADAGHGDEGKYTTGDYVLNVHELDDDGDGITTAIGPHTMYYSKTLHGSGNRKATVVKFSAGPDSDASIVFSYPVPAPGRVVDCTASGTETAPQVRCETKPAR</sequence>
<feature type="signal peptide" evidence="1">
    <location>
        <begin position="1"/>
        <end position="30"/>
    </location>
</feature>
<dbReference type="HOGENOM" id="CLU_1782820_0_0_11"/>
<evidence type="ECO:0000313" key="3">
    <source>
        <dbReference type="Proteomes" id="UP000000328"/>
    </source>
</evidence>
<dbReference type="EMBL" id="CP002000">
    <property type="protein sequence ID" value="ADJ45092.1"/>
    <property type="molecule type" value="Genomic_DNA"/>
</dbReference>
<dbReference type="OrthoDB" id="3625487at2"/>
<gene>
    <name evidence="2" type="ordered locus">AMED_3303</name>
</gene>
<dbReference type="PATRIC" id="fig|749927.5.peg.3408"/>
<reference evidence="2 3" key="1">
    <citation type="journal article" date="2010" name="Cell Res.">
        <title>Complete genome sequence of the rifamycin SV-producing Amycolatopsis mediterranei U32 revealed its genetic characteristics in phylogeny and metabolism.</title>
        <authorList>
            <person name="Zhao W."/>
            <person name="Zhong Y."/>
            <person name="Yuan H."/>
            <person name="Wang J."/>
            <person name="Zheng H."/>
            <person name="Wang Y."/>
            <person name="Cen X."/>
            <person name="Xu F."/>
            <person name="Bai J."/>
            <person name="Han X."/>
            <person name="Lu G."/>
            <person name="Zhu Y."/>
            <person name="Shao Z."/>
            <person name="Yan H."/>
            <person name="Li C."/>
            <person name="Peng N."/>
            <person name="Zhang Z."/>
            <person name="Zhang Y."/>
            <person name="Lin W."/>
            <person name="Fan Y."/>
            <person name="Qin Z."/>
            <person name="Hu Y."/>
            <person name="Zhu B."/>
            <person name="Wang S."/>
            <person name="Ding X."/>
            <person name="Zhao G.P."/>
        </authorList>
    </citation>
    <scope>NUCLEOTIDE SEQUENCE [LARGE SCALE GENOMIC DNA]</scope>
    <source>
        <strain evidence="3">U-32</strain>
    </source>
</reference>
<evidence type="ECO:0008006" key="4">
    <source>
        <dbReference type="Google" id="ProtNLM"/>
    </source>
</evidence>
<feature type="chain" id="PRO_5002607289" description="Secreted protein" evidence="1">
    <location>
        <begin position="31"/>
        <end position="145"/>
    </location>
</feature>
<organism evidence="2 3">
    <name type="scientific">Amycolatopsis mediterranei (strain U-32)</name>
    <dbReference type="NCBI Taxonomy" id="749927"/>
    <lineage>
        <taxon>Bacteria</taxon>
        <taxon>Bacillati</taxon>
        <taxon>Actinomycetota</taxon>
        <taxon>Actinomycetes</taxon>
        <taxon>Pseudonocardiales</taxon>
        <taxon>Pseudonocardiaceae</taxon>
        <taxon>Amycolatopsis</taxon>
    </lineage>
</organism>
<evidence type="ECO:0000313" key="2">
    <source>
        <dbReference type="EMBL" id="ADJ45092.1"/>
    </source>
</evidence>
<dbReference type="KEGG" id="amd:AMED_3303"/>
<dbReference type="GeneID" id="92871062"/>
<keyword evidence="1" id="KW-0732">Signal</keyword>
<dbReference type="Proteomes" id="UP000000328">
    <property type="component" value="Chromosome"/>
</dbReference>
<proteinExistence type="predicted"/>